<evidence type="ECO:0000256" key="1">
    <source>
        <dbReference type="SAM" id="MobiDB-lite"/>
    </source>
</evidence>
<accession>A0A2N5UPW8</accession>
<comment type="caution">
    <text evidence="2">The sequence shown here is derived from an EMBL/GenBank/DDBJ whole genome shotgun (WGS) entry which is preliminary data.</text>
</comment>
<name>A0A2N5UPW8_9BASI</name>
<reference evidence="2 3" key="1">
    <citation type="submission" date="2017-11" db="EMBL/GenBank/DDBJ databases">
        <title>De novo assembly and phasing of dikaryotic genomes from two isolates of Puccinia coronata f. sp. avenae, the causal agent of oat crown rust.</title>
        <authorList>
            <person name="Miller M.E."/>
            <person name="Zhang Y."/>
            <person name="Omidvar V."/>
            <person name="Sperschneider J."/>
            <person name="Schwessinger B."/>
            <person name="Raley C."/>
            <person name="Palmer J.M."/>
            <person name="Garnica D."/>
            <person name="Upadhyaya N."/>
            <person name="Rathjen J."/>
            <person name="Taylor J.M."/>
            <person name="Park R.F."/>
            <person name="Dodds P.N."/>
            <person name="Hirsch C.D."/>
            <person name="Kianian S.F."/>
            <person name="Figueroa M."/>
        </authorList>
    </citation>
    <scope>NUCLEOTIDE SEQUENCE [LARGE SCALE GENOMIC DNA]</scope>
    <source>
        <strain evidence="2">12SD80</strain>
    </source>
</reference>
<organism evidence="2 3">
    <name type="scientific">Puccinia coronata f. sp. avenae</name>
    <dbReference type="NCBI Taxonomy" id="200324"/>
    <lineage>
        <taxon>Eukaryota</taxon>
        <taxon>Fungi</taxon>
        <taxon>Dikarya</taxon>
        <taxon>Basidiomycota</taxon>
        <taxon>Pucciniomycotina</taxon>
        <taxon>Pucciniomycetes</taxon>
        <taxon>Pucciniales</taxon>
        <taxon>Pucciniaceae</taxon>
        <taxon>Puccinia</taxon>
    </lineage>
</organism>
<dbReference type="Proteomes" id="UP000235392">
    <property type="component" value="Unassembled WGS sequence"/>
</dbReference>
<protein>
    <submittedName>
        <fullName evidence="2">Uncharacterized protein</fullName>
    </submittedName>
</protein>
<sequence>MSNKDQPKTTNPNPSTSGTPTQSNLSSPSVPNQTGKSTKECINEQIRALKDALSIPFLASPPHISCQHHPIRDKTSLFPTTPHFRTISHPHHYGFGHPPAPPTFPFPPTNA</sequence>
<feature type="region of interest" description="Disordered" evidence="1">
    <location>
        <begin position="1"/>
        <end position="43"/>
    </location>
</feature>
<evidence type="ECO:0000313" key="3">
    <source>
        <dbReference type="Proteomes" id="UP000235392"/>
    </source>
</evidence>
<feature type="region of interest" description="Disordered" evidence="1">
    <location>
        <begin position="66"/>
        <end position="111"/>
    </location>
</feature>
<dbReference type="EMBL" id="PGCI01000110">
    <property type="protein sequence ID" value="PLW39809.1"/>
    <property type="molecule type" value="Genomic_DNA"/>
</dbReference>
<feature type="compositionally biased region" description="Polar residues" evidence="1">
    <location>
        <begin position="25"/>
        <end position="36"/>
    </location>
</feature>
<gene>
    <name evidence="2" type="ORF">PCASD_10730</name>
</gene>
<feature type="compositionally biased region" description="Pro residues" evidence="1">
    <location>
        <begin position="98"/>
        <end position="111"/>
    </location>
</feature>
<feature type="compositionally biased region" description="Low complexity" evidence="1">
    <location>
        <begin position="9"/>
        <end position="24"/>
    </location>
</feature>
<evidence type="ECO:0000313" key="2">
    <source>
        <dbReference type="EMBL" id="PLW39809.1"/>
    </source>
</evidence>
<proteinExistence type="predicted"/>
<dbReference type="AlphaFoldDB" id="A0A2N5UPW8"/>